<proteinExistence type="predicted"/>
<keyword evidence="2" id="KW-1185">Reference proteome</keyword>
<dbReference type="Proteomes" id="UP001059596">
    <property type="component" value="Chromosome 3R"/>
</dbReference>
<accession>A0A9P9YW99</accession>
<name>A0A9P9YW99_9MUSC</name>
<dbReference type="AlphaFoldDB" id="A0A9P9YW99"/>
<protein>
    <submittedName>
        <fullName evidence="1">Uncharacterized protein</fullName>
    </submittedName>
</protein>
<gene>
    <name evidence="1" type="ORF">M5D96_000491</name>
</gene>
<feature type="non-terminal residue" evidence="1">
    <location>
        <position position="58"/>
    </location>
</feature>
<sequence length="58" mass="6659">MPGRTDMGGGQHFWHSFCGLADMCLHFVLCQRRRITHSESSLATKLRSLCPQKELKRV</sequence>
<reference evidence="1" key="1">
    <citation type="journal article" date="2023" name="Genome Biol. Evol.">
        <title>Long-read-based Genome Assembly of Drosophila gunungcola Reveals Fewer Chemosensory Genes in Flower-breeding Species.</title>
        <authorList>
            <person name="Negi A."/>
            <person name="Liao B.Y."/>
            <person name="Yeh S.D."/>
        </authorList>
    </citation>
    <scope>NUCLEOTIDE SEQUENCE</scope>
    <source>
        <strain evidence="1">Sukarami</strain>
    </source>
</reference>
<organism evidence="1 2">
    <name type="scientific">Drosophila gunungcola</name>
    <name type="common">fruit fly</name>
    <dbReference type="NCBI Taxonomy" id="103775"/>
    <lineage>
        <taxon>Eukaryota</taxon>
        <taxon>Metazoa</taxon>
        <taxon>Ecdysozoa</taxon>
        <taxon>Arthropoda</taxon>
        <taxon>Hexapoda</taxon>
        <taxon>Insecta</taxon>
        <taxon>Pterygota</taxon>
        <taxon>Neoptera</taxon>
        <taxon>Endopterygota</taxon>
        <taxon>Diptera</taxon>
        <taxon>Brachycera</taxon>
        <taxon>Muscomorpha</taxon>
        <taxon>Ephydroidea</taxon>
        <taxon>Drosophilidae</taxon>
        <taxon>Drosophila</taxon>
        <taxon>Sophophora</taxon>
    </lineage>
</organism>
<dbReference type="EMBL" id="JAMKOV010000001">
    <property type="protein sequence ID" value="KAI8044335.1"/>
    <property type="molecule type" value="Genomic_DNA"/>
</dbReference>
<comment type="caution">
    <text evidence="1">The sequence shown here is derived from an EMBL/GenBank/DDBJ whole genome shotgun (WGS) entry which is preliminary data.</text>
</comment>
<evidence type="ECO:0000313" key="2">
    <source>
        <dbReference type="Proteomes" id="UP001059596"/>
    </source>
</evidence>
<evidence type="ECO:0000313" key="1">
    <source>
        <dbReference type="EMBL" id="KAI8044335.1"/>
    </source>
</evidence>